<feature type="transmembrane region" description="Helical" evidence="8">
    <location>
        <begin position="354"/>
        <end position="372"/>
    </location>
</feature>
<feature type="transmembrane region" description="Helical" evidence="8">
    <location>
        <begin position="161"/>
        <end position="179"/>
    </location>
</feature>
<comment type="similarity">
    <text evidence="7">Belongs to the major facilitator superfamily. Proton-dependent oligopeptide transporter (POT/PTR) (TC 2.A.17) family.</text>
</comment>
<dbReference type="GO" id="GO:0006857">
    <property type="term" value="P:oligopeptide transport"/>
    <property type="evidence" value="ECO:0007669"/>
    <property type="project" value="InterPro"/>
</dbReference>
<feature type="transmembrane region" description="Helical" evidence="8">
    <location>
        <begin position="101"/>
        <end position="123"/>
    </location>
</feature>
<feature type="transmembrane region" description="Helical" evidence="8">
    <location>
        <begin position="459"/>
        <end position="479"/>
    </location>
</feature>
<evidence type="ECO:0000313" key="10">
    <source>
        <dbReference type="Proteomes" id="UP000182744"/>
    </source>
</evidence>
<reference evidence="10" key="1">
    <citation type="submission" date="2016-10" db="EMBL/GenBank/DDBJ databases">
        <authorList>
            <person name="Varghese N."/>
        </authorList>
    </citation>
    <scope>NUCLEOTIDE SEQUENCE [LARGE SCALE GENOMIC DNA]</scope>
    <source>
        <strain evidence="10">DSM 20639</strain>
    </source>
</reference>
<feature type="transmembrane region" description="Helical" evidence="8">
    <location>
        <begin position="399"/>
        <end position="420"/>
    </location>
</feature>
<evidence type="ECO:0000256" key="2">
    <source>
        <dbReference type="ARBA" id="ARBA00022448"/>
    </source>
</evidence>
<feature type="transmembrane region" description="Helical" evidence="8">
    <location>
        <begin position="432"/>
        <end position="453"/>
    </location>
</feature>
<evidence type="ECO:0000256" key="3">
    <source>
        <dbReference type="ARBA" id="ARBA00022475"/>
    </source>
</evidence>
<keyword evidence="10" id="KW-1185">Reference proteome</keyword>
<feature type="transmembrane region" description="Helical" evidence="8">
    <location>
        <begin position="321"/>
        <end position="342"/>
    </location>
</feature>
<proteinExistence type="inferred from homology"/>
<dbReference type="PANTHER" id="PTHR23517">
    <property type="entry name" value="RESISTANCE PROTEIN MDTM, PUTATIVE-RELATED-RELATED"/>
    <property type="match status" value="1"/>
</dbReference>
<dbReference type="InterPro" id="IPR050171">
    <property type="entry name" value="MFS_Transporters"/>
</dbReference>
<sequence>MCGVPASRWATVRNIAAYANRHALFSAGPLRRSLRRVKTLTESNQENIELTSADYERYSPPEQELIRQARAADRLAQKDTSFMGHPRGLLTLFNLELWERFSYLGFQAILALYLSAAVVNGGLGYETTTASSIVAAYGALLYLLSIGGAWIADRIIGTHKAVLWGGIIIAAGHICMGIPGHVGLTWAGLGFIIVGTGLLKPNVSTKVGELYSPTDHRRDAGFSIYYAGINIGAFLGPLVAGWLGQKINWHAGFSAAAIGMIIGVVLYSVQGRYLGGHESATRIRINFRPDKNFWYVVGLAAAVVVLAIIFAATSLVELDGFINAITALTIAVPAIYLVWMYRSPRVTNPERGNLLPYAFLLIALVMYNLTYFQTGNTLNFLALERTNNTLGSFHYPSTWYISLTAIVEIIMGPVLAWVWVKLGKRQPHVAAKVGLGTILGGFAFILIALGGLATPHGHLMSAMWMFGCYVFLGLGDLLVQTSGMSATTKLAPRAFASQTMAVWFAAMAMAQGVQAQIVKFFSYENIVAYFGIQGLVIIAYGLFLVALTPWMRKRMTNVA</sequence>
<dbReference type="PROSITE" id="PS01023">
    <property type="entry name" value="PTR2_2"/>
    <property type="match status" value="1"/>
</dbReference>
<keyword evidence="2 7" id="KW-0813">Transport</keyword>
<organism evidence="9 10">
    <name type="scientific">Actinobaculum suis</name>
    <dbReference type="NCBI Taxonomy" id="1657"/>
    <lineage>
        <taxon>Bacteria</taxon>
        <taxon>Bacillati</taxon>
        <taxon>Actinomycetota</taxon>
        <taxon>Actinomycetes</taxon>
        <taxon>Actinomycetales</taxon>
        <taxon>Actinomycetaceae</taxon>
        <taxon>Actinobaculum</taxon>
    </lineage>
</organism>
<feature type="transmembrane region" description="Helical" evidence="8">
    <location>
        <begin position="527"/>
        <end position="547"/>
    </location>
</feature>
<comment type="subcellular location">
    <subcellularLocation>
        <location evidence="1">Cell membrane</location>
        <topology evidence="1">Multi-pass membrane protein</topology>
    </subcellularLocation>
    <subcellularLocation>
        <location evidence="7">Membrane</location>
        <topology evidence="7">Multi-pass membrane protein</topology>
    </subcellularLocation>
</comment>
<dbReference type="NCBIfam" id="TIGR00924">
    <property type="entry name" value="yjdL_sub1_fam"/>
    <property type="match status" value="1"/>
</dbReference>
<keyword evidence="3" id="KW-1003">Cell membrane</keyword>
<dbReference type="Proteomes" id="UP000182744">
    <property type="component" value="Unassembled WGS sequence"/>
</dbReference>
<dbReference type="Pfam" id="PF00854">
    <property type="entry name" value="PTR2"/>
    <property type="match status" value="1"/>
</dbReference>
<feature type="transmembrane region" description="Helical" evidence="8">
    <location>
        <begin position="224"/>
        <end position="243"/>
    </location>
</feature>
<evidence type="ECO:0000256" key="7">
    <source>
        <dbReference type="RuleBase" id="RU003755"/>
    </source>
</evidence>
<evidence type="ECO:0000256" key="6">
    <source>
        <dbReference type="ARBA" id="ARBA00023136"/>
    </source>
</evidence>
<dbReference type="GO" id="GO:0005886">
    <property type="term" value="C:plasma membrane"/>
    <property type="evidence" value="ECO:0007669"/>
    <property type="project" value="UniProtKB-SubCell"/>
</dbReference>
<dbReference type="InterPro" id="IPR018456">
    <property type="entry name" value="PTR2_symporter_CS"/>
</dbReference>
<evidence type="ECO:0000313" key="9">
    <source>
        <dbReference type="EMBL" id="SDE27850.1"/>
    </source>
</evidence>
<evidence type="ECO:0000256" key="1">
    <source>
        <dbReference type="ARBA" id="ARBA00004651"/>
    </source>
</evidence>
<keyword evidence="4 7" id="KW-0812">Transmembrane</keyword>
<dbReference type="PANTHER" id="PTHR23517:SF15">
    <property type="entry name" value="PROTON-DEPENDENT OLIGOPEPTIDE FAMILY TRANSPORT PROTEIN"/>
    <property type="match status" value="1"/>
</dbReference>
<dbReference type="SUPFAM" id="SSF103473">
    <property type="entry name" value="MFS general substrate transporter"/>
    <property type="match status" value="1"/>
</dbReference>
<protein>
    <submittedName>
        <fullName evidence="9">Proton-dependent oligopeptide transporter, POT family</fullName>
    </submittedName>
</protein>
<dbReference type="PROSITE" id="PS01022">
    <property type="entry name" value="PTR2_1"/>
    <property type="match status" value="1"/>
</dbReference>
<feature type="transmembrane region" description="Helical" evidence="8">
    <location>
        <begin position="129"/>
        <end position="152"/>
    </location>
</feature>
<dbReference type="Gene3D" id="1.20.1250.20">
    <property type="entry name" value="MFS general substrate transporter like domains"/>
    <property type="match status" value="1"/>
</dbReference>
<accession>A0A1G7BMH1</accession>
<dbReference type="InterPro" id="IPR005279">
    <property type="entry name" value="Dipep/tripep_permease"/>
</dbReference>
<dbReference type="EMBL" id="FNAU01000005">
    <property type="protein sequence ID" value="SDE27850.1"/>
    <property type="molecule type" value="Genomic_DNA"/>
</dbReference>
<feature type="transmembrane region" description="Helical" evidence="8">
    <location>
        <begin position="500"/>
        <end position="521"/>
    </location>
</feature>
<dbReference type="GO" id="GO:1904680">
    <property type="term" value="F:peptide transmembrane transporter activity"/>
    <property type="evidence" value="ECO:0007669"/>
    <property type="project" value="InterPro"/>
</dbReference>
<gene>
    <name evidence="9" type="ORF">SAMN05421878_10552</name>
</gene>
<keyword evidence="5 8" id="KW-1133">Transmembrane helix</keyword>
<evidence type="ECO:0000256" key="5">
    <source>
        <dbReference type="ARBA" id="ARBA00022989"/>
    </source>
</evidence>
<feature type="transmembrane region" description="Helical" evidence="8">
    <location>
        <begin position="292"/>
        <end position="315"/>
    </location>
</feature>
<feature type="transmembrane region" description="Helical" evidence="8">
    <location>
        <begin position="249"/>
        <end position="269"/>
    </location>
</feature>
<dbReference type="CDD" id="cd17346">
    <property type="entry name" value="MFS_DtpA_like"/>
    <property type="match status" value="1"/>
</dbReference>
<evidence type="ECO:0000256" key="4">
    <source>
        <dbReference type="ARBA" id="ARBA00022692"/>
    </source>
</evidence>
<keyword evidence="6 8" id="KW-0472">Membrane</keyword>
<dbReference type="AlphaFoldDB" id="A0A1G7BMH1"/>
<evidence type="ECO:0000256" key="8">
    <source>
        <dbReference type="SAM" id="Phobius"/>
    </source>
</evidence>
<name>A0A1G7BMH1_9ACTO</name>
<dbReference type="InterPro" id="IPR000109">
    <property type="entry name" value="POT_fam"/>
</dbReference>
<dbReference type="InterPro" id="IPR036259">
    <property type="entry name" value="MFS_trans_sf"/>
</dbReference>